<dbReference type="EMBL" id="JANPWB010000011">
    <property type="protein sequence ID" value="KAJ1131959.1"/>
    <property type="molecule type" value="Genomic_DNA"/>
</dbReference>
<evidence type="ECO:0000313" key="2">
    <source>
        <dbReference type="Proteomes" id="UP001066276"/>
    </source>
</evidence>
<protein>
    <submittedName>
        <fullName evidence="1">Uncharacterized protein</fullName>
    </submittedName>
</protein>
<dbReference type="Proteomes" id="UP001066276">
    <property type="component" value="Chromosome 7"/>
</dbReference>
<organism evidence="1 2">
    <name type="scientific">Pleurodeles waltl</name>
    <name type="common">Iberian ribbed newt</name>
    <dbReference type="NCBI Taxonomy" id="8319"/>
    <lineage>
        <taxon>Eukaryota</taxon>
        <taxon>Metazoa</taxon>
        <taxon>Chordata</taxon>
        <taxon>Craniata</taxon>
        <taxon>Vertebrata</taxon>
        <taxon>Euteleostomi</taxon>
        <taxon>Amphibia</taxon>
        <taxon>Batrachia</taxon>
        <taxon>Caudata</taxon>
        <taxon>Salamandroidea</taxon>
        <taxon>Salamandridae</taxon>
        <taxon>Pleurodelinae</taxon>
        <taxon>Pleurodeles</taxon>
    </lineage>
</organism>
<reference evidence="1" key="1">
    <citation type="journal article" date="2022" name="bioRxiv">
        <title>Sequencing and chromosome-scale assembly of the giantPleurodeles waltlgenome.</title>
        <authorList>
            <person name="Brown T."/>
            <person name="Elewa A."/>
            <person name="Iarovenko S."/>
            <person name="Subramanian E."/>
            <person name="Araus A.J."/>
            <person name="Petzold A."/>
            <person name="Susuki M."/>
            <person name="Suzuki K.-i.T."/>
            <person name="Hayashi T."/>
            <person name="Toyoda A."/>
            <person name="Oliveira C."/>
            <person name="Osipova E."/>
            <person name="Leigh N.D."/>
            <person name="Simon A."/>
            <person name="Yun M.H."/>
        </authorList>
    </citation>
    <scope>NUCLEOTIDE SEQUENCE</scope>
    <source>
        <strain evidence="1">20211129_DDA</strain>
        <tissue evidence="1">Liver</tissue>
    </source>
</reference>
<gene>
    <name evidence="1" type="ORF">NDU88_010289</name>
</gene>
<keyword evidence="2" id="KW-1185">Reference proteome</keyword>
<proteinExistence type="predicted"/>
<evidence type="ECO:0000313" key="1">
    <source>
        <dbReference type="EMBL" id="KAJ1131959.1"/>
    </source>
</evidence>
<sequence>MVPGIHLSHKEELPDIPGIVKSHTQRACYAKGNRVIFDNDLQVSLCHVTHKTVSHASGIMPSHTLQLPAIDGESHELAQDGYMSFMGQLLFLSVGGMSPHMKGMQAMFLSLCHLALLQQHSDAAMLERDSRQSLSSSCSDCMCSIELRRADLPTCQVESGV</sequence>
<accession>A0AAV7PYE2</accession>
<dbReference type="AlphaFoldDB" id="A0AAV7PYE2"/>
<name>A0AAV7PYE2_PLEWA</name>
<comment type="caution">
    <text evidence="1">The sequence shown here is derived from an EMBL/GenBank/DDBJ whole genome shotgun (WGS) entry which is preliminary data.</text>
</comment>